<gene>
    <name evidence="9" type="ORF">FF38_10068</name>
</gene>
<feature type="region of interest" description="Disordered" evidence="7">
    <location>
        <begin position="257"/>
        <end position="293"/>
    </location>
</feature>
<comment type="caution">
    <text evidence="9">The sequence shown here is derived from an EMBL/GenBank/DDBJ whole genome shotgun (WGS) entry which is preliminary data.</text>
</comment>
<evidence type="ECO:0000256" key="2">
    <source>
        <dbReference type="ARBA" id="ARBA00016807"/>
    </source>
</evidence>
<evidence type="ECO:0000313" key="10">
    <source>
        <dbReference type="Proteomes" id="UP000037069"/>
    </source>
</evidence>
<keyword evidence="3" id="KW-0805">Transcription regulation</keyword>
<comment type="subunit">
    <text evidence="1">Self-associates forming complexes of several hundred monomers.</text>
</comment>
<dbReference type="AlphaFoldDB" id="A0A0L0BSY9"/>
<protein>
    <recommendedName>
        <fullName evidence="2">Regulatory protein zeste</fullName>
    </recommendedName>
</protein>
<reference evidence="9 10" key="1">
    <citation type="journal article" date="2015" name="Nat. Commun.">
        <title>Lucilia cuprina genome unlocks parasitic fly biology to underpin future interventions.</title>
        <authorList>
            <person name="Anstead C.A."/>
            <person name="Korhonen P.K."/>
            <person name="Young N.D."/>
            <person name="Hall R.S."/>
            <person name="Jex A.R."/>
            <person name="Murali S.C."/>
            <person name="Hughes D.S."/>
            <person name="Lee S.F."/>
            <person name="Perry T."/>
            <person name="Stroehlein A.J."/>
            <person name="Ansell B.R."/>
            <person name="Breugelmans B."/>
            <person name="Hofmann A."/>
            <person name="Qu J."/>
            <person name="Dugan S."/>
            <person name="Lee S.L."/>
            <person name="Chao H."/>
            <person name="Dinh H."/>
            <person name="Han Y."/>
            <person name="Doddapaneni H.V."/>
            <person name="Worley K.C."/>
            <person name="Muzny D.M."/>
            <person name="Ioannidis P."/>
            <person name="Waterhouse R.M."/>
            <person name="Zdobnov E.M."/>
            <person name="James P.J."/>
            <person name="Bagnall N.H."/>
            <person name="Kotze A.C."/>
            <person name="Gibbs R.A."/>
            <person name="Richards S."/>
            <person name="Batterham P."/>
            <person name="Gasser R.B."/>
        </authorList>
    </citation>
    <scope>NUCLEOTIDE SEQUENCE [LARGE SCALE GENOMIC DNA]</scope>
    <source>
        <strain evidence="9 10">LS</strain>
        <tissue evidence="9">Full body</tissue>
    </source>
</reference>
<keyword evidence="10" id="KW-1185">Reference proteome</keyword>
<evidence type="ECO:0000256" key="6">
    <source>
        <dbReference type="ARBA" id="ARBA00025466"/>
    </source>
</evidence>
<dbReference type="InterPro" id="IPR028002">
    <property type="entry name" value="Myb_DNA-bind_5"/>
</dbReference>
<evidence type="ECO:0000259" key="8">
    <source>
        <dbReference type="Pfam" id="PF13873"/>
    </source>
</evidence>
<keyword evidence="4" id="KW-0238">DNA-binding</keyword>
<evidence type="ECO:0000256" key="1">
    <source>
        <dbReference type="ARBA" id="ARBA00011764"/>
    </source>
</evidence>
<keyword evidence="5" id="KW-0804">Transcription</keyword>
<dbReference type="Pfam" id="PF13873">
    <property type="entry name" value="Myb_DNA-bind_5"/>
    <property type="match status" value="2"/>
</dbReference>
<accession>A0A0L0BSY9</accession>
<dbReference type="GO" id="GO:0003677">
    <property type="term" value="F:DNA binding"/>
    <property type="evidence" value="ECO:0007669"/>
    <property type="project" value="UniProtKB-KW"/>
</dbReference>
<feature type="domain" description="Myb/SANT-like DNA-binding" evidence="8">
    <location>
        <begin position="3"/>
        <end position="68"/>
    </location>
</feature>
<organism evidence="9 10">
    <name type="scientific">Lucilia cuprina</name>
    <name type="common">Green bottle fly</name>
    <name type="synonym">Australian sheep blowfly</name>
    <dbReference type="NCBI Taxonomy" id="7375"/>
    <lineage>
        <taxon>Eukaryota</taxon>
        <taxon>Metazoa</taxon>
        <taxon>Ecdysozoa</taxon>
        <taxon>Arthropoda</taxon>
        <taxon>Hexapoda</taxon>
        <taxon>Insecta</taxon>
        <taxon>Pterygota</taxon>
        <taxon>Neoptera</taxon>
        <taxon>Endopterygota</taxon>
        <taxon>Diptera</taxon>
        <taxon>Brachycera</taxon>
        <taxon>Muscomorpha</taxon>
        <taxon>Oestroidea</taxon>
        <taxon>Calliphoridae</taxon>
        <taxon>Luciliinae</taxon>
        <taxon>Lucilia</taxon>
    </lineage>
</organism>
<dbReference type="PANTHER" id="PTHR23098:SF16">
    <property type="entry name" value="REGULATORY PROTEIN ZESTE"/>
    <property type="match status" value="1"/>
</dbReference>
<evidence type="ECO:0000256" key="7">
    <source>
        <dbReference type="SAM" id="MobiDB-lite"/>
    </source>
</evidence>
<dbReference type="OMA" id="KTHYKAN"/>
<feature type="region of interest" description="Disordered" evidence="7">
    <location>
        <begin position="105"/>
        <end position="133"/>
    </location>
</feature>
<feature type="compositionally biased region" description="Polar residues" evidence="7">
    <location>
        <begin position="273"/>
        <end position="284"/>
    </location>
</feature>
<sequence length="293" mass="32852">MEKLVDLMTQNSDIARGKLPFGYNKMQLKDKWDNFTELLNALGPPIRNTKEWQRVKTHYKANLKRKLAANKKNFQATGGVNPNGSAMGLDIQEDSDEVESIFVPLEASTLPEQHSPERELPKSSKREKPKKLQTQQRQFEILVDFMEQHSDLAKGQLQCGNAKQRANNLWTKLADDLNSNGPPVRDVAGWKKVWSDLKTHTKVKMRKNKISISSTGGGVSQYCPLSSMEEQIINLLQMEEAVNGRATSTYFGTSSNVSHDVSANKEPAEEVLLSSQNENYSLSESAPADKRSC</sequence>
<evidence type="ECO:0000256" key="5">
    <source>
        <dbReference type="ARBA" id="ARBA00023163"/>
    </source>
</evidence>
<evidence type="ECO:0000256" key="3">
    <source>
        <dbReference type="ARBA" id="ARBA00023015"/>
    </source>
</evidence>
<evidence type="ECO:0000256" key="4">
    <source>
        <dbReference type="ARBA" id="ARBA00023125"/>
    </source>
</evidence>
<comment type="function">
    <text evidence="6">Involved in transvection phenomena (= synapsis-dependent gene expression), where the synaptic pairing of chromosomes carrying genes with which zeste interacts influences the expression of these genes. Zeste binds to DNA and stimulates transcription from a nearby promoter.</text>
</comment>
<evidence type="ECO:0000313" key="9">
    <source>
        <dbReference type="EMBL" id="KNC23195.1"/>
    </source>
</evidence>
<proteinExistence type="predicted"/>
<dbReference type="EMBL" id="JRES01001390">
    <property type="protein sequence ID" value="KNC23195.1"/>
    <property type="molecule type" value="Genomic_DNA"/>
</dbReference>
<feature type="domain" description="Myb/SANT-like DNA-binding" evidence="8">
    <location>
        <begin position="133"/>
        <end position="206"/>
    </location>
</feature>
<name>A0A0L0BSY9_LUCCU</name>
<dbReference type="PANTHER" id="PTHR23098">
    <property type="entry name" value="AGAP001331-PA-RELATED"/>
    <property type="match status" value="1"/>
</dbReference>
<feature type="compositionally biased region" description="Basic and acidic residues" evidence="7">
    <location>
        <begin position="114"/>
        <end position="126"/>
    </location>
</feature>
<dbReference type="GO" id="GO:0005634">
    <property type="term" value="C:nucleus"/>
    <property type="evidence" value="ECO:0007669"/>
    <property type="project" value="TreeGrafter"/>
</dbReference>
<dbReference type="Proteomes" id="UP000037069">
    <property type="component" value="Unassembled WGS sequence"/>
</dbReference>
<dbReference type="OrthoDB" id="8049035at2759"/>